<dbReference type="STRING" id="69332.A0A388KPK4"/>
<dbReference type="OrthoDB" id="4835at2759"/>
<dbReference type="Gene3D" id="1.25.40.620">
    <property type="match status" value="1"/>
</dbReference>
<keyword evidence="4" id="KW-1185">Reference proteome</keyword>
<protein>
    <recommendedName>
        <fullName evidence="2">GUN4-like domain-containing protein</fullName>
    </recommendedName>
</protein>
<dbReference type="GO" id="GO:0046906">
    <property type="term" value="F:tetrapyrrole binding"/>
    <property type="evidence" value="ECO:0007669"/>
    <property type="project" value="TreeGrafter"/>
</dbReference>
<proteinExistence type="predicted"/>
<dbReference type="Proteomes" id="UP000265515">
    <property type="component" value="Unassembled WGS sequence"/>
</dbReference>
<comment type="caution">
    <text evidence="3">The sequence shown here is derived from an EMBL/GenBank/DDBJ whole genome shotgun (WGS) entry which is preliminary data.</text>
</comment>
<dbReference type="AlphaFoldDB" id="A0A388KPK4"/>
<dbReference type="GO" id="GO:0010019">
    <property type="term" value="P:chloroplast-nucleus signaling pathway"/>
    <property type="evidence" value="ECO:0007669"/>
    <property type="project" value="TreeGrafter"/>
</dbReference>
<dbReference type="Pfam" id="PF05419">
    <property type="entry name" value="GUN4"/>
    <property type="match status" value="1"/>
</dbReference>
<dbReference type="InterPro" id="IPR008629">
    <property type="entry name" value="GUN4-like"/>
</dbReference>
<name>A0A388KPK4_CHABU</name>
<evidence type="ECO:0000259" key="2">
    <source>
        <dbReference type="Pfam" id="PF05419"/>
    </source>
</evidence>
<feature type="domain" description="GUN4-like" evidence="2">
    <location>
        <begin position="178"/>
        <end position="322"/>
    </location>
</feature>
<dbReference type="CDD" id="cd16383">
    <property type="entry name" value="GUN4"/>
    <property type="match status" value="1"/>
</dbReference>
<evidence type="ECO:0000313" key="3">
    <source>
        <dbReference type="EMBL" id="GBG71873.1"/>
    </source>
</evidence>
<feature type="region of interest" description="Disordered" evidence="1">
    <location>
        <begin position="354"/>
        <end position="374"/>
    </location>
</feature>
<dbReference type="Gramene" id="GBG71873">
    <property type="protein sequence ID" value="GBG71873"/>
    <property type="gene ID" value="CBR_g10809"/>
</dbReference>
<accession>A0A388KPK4</accession>
<dbReference type="InterPro" id="IPR037215">
    <property type="entry name" value="GUN4-like_sf"/>
</dbReference>
<feature type="region of interest" description="Disordered" evidence="1">
    <location>
        <begin position="1"/>
        <end position="22"/>
    </location>
</feature>
<gene>
    <name evidence="3" type="ORF">CBR_g10809</name>
</gene>
<evidence type="ECO:0000256" key="1">
    <source>
        <dbReference type="SAM" id="MobiDB-lite"/>
    </source>
</evidence>
<organism evidence="3 4">
    <name type="scientific">Chara braunii</name>
    <name type="common">Braun's stonewort</name>
    <dbReference type="NCBI Taxonomy" id="69332"/>
    <lineage>
        <taxon>Eukaryota</taxon>
        <taxon>Viridiplantae</taxon>
        <taxon>Streptophyta</taxon>
        <taxon>Charophyceae</taxon>
        <taxon>Charales</taxon>
        <taxon>Characeae</taxon>
        <taxon>Chara</taxon>
    </lineage>
</organism>
<sequence>MAVATLTHAKMEMGSTSSSSPFPCSSSSCCWPGQQLPPPASGQQTRRITALKSMKSVIGTSVSVRLSQRTPGGFPGACAVCRRGQETSIGNIPSPAAAAAASSSSLGGEGVFYSGINQLYRSVHALDSREDGMGQRKSIRCLASDIRPLTRIQASVRIAESSSSSSSPSELLDVSLDSEVGISYEALRDRLAAGEWEEADNETRRLLCVLAGDGAVKRKWVYFSEVKFFPVKDLQTIDNLWTAYSGGRYGFSVQRRIWKAVNQRWKPFFRKISWTVGQNHSFRKFPQDFLWNNDAESTPNGHLPLTNALRGTQLLEALLSHPAFEKADESSRLMDESQLVEQVFADNGGIPSTDAALLSSTTPPSSEKTLKDLNLPPELRNVDYSF</sequence>
<dbReference type="PANTHER" id="PTHR34800:SF1">
    <property type="entry name" value="TETRAPYRROLE-BINDING PROTEIN, CHLOROPLASTIC"/>
    <property type="match status" value="1"/>
</dbReference>
<evidence type="ECO:0000313" key="4">
    <source>
        <dbReference type="Proteomes" id="UP000265515"/>
    </source>
</evidence>
<dbReference type="PANTHER" id="PTHR34800">
    <property type="entry name" value="TETRAPYRROLE-BINDING PROTEIN, CHLOROPLASTIC"/>
    <property type="match status" value="1"/>
</dbReference>
<feature type="compositionally biased region" description="Polar residues" evidence="1">
    <location>
        <begin position="358"/>
        <end position="367"/>
    </location>
</feature>
<dbReference type="SUPFAM" id="SSF140869">
    <property type="entry name" value="GUN4-like"/>
    <property type="match status" value="1"/>
</dbReference>
<dbReference type="GO" id="GO:0009507">
    <property type="term" value="C:chloroplast"/>
    <property type="evidence" value="ECO:0007669"/>
    <property type="project" value="TreeGrafter"/>
</dbReference>
<reference evidence="3 4" key="1">
    <citation type="journal article" date="2018" name="Cell">
        <title>The Chara Genome: Secondary Complexity and Implications for Plant Terrestrialization.</title>
        <authorList>
            <person name="Nishiyama T."/>
            <person name="Sakayama H."/>
            <person name="Vries J.D."/>
            <person name="Buschmann H."/>
            <person name="Saint-Marcoux D."/>
            <person name="Ullrich K.K."/>
            <person name="Haas F.B."/>
            <person name="Vanderstraeten L."/>
            <person name="Becker D."/>
            <person name="Lang D."/>
            <person name="Vosolsobe S."/>
            <person name="Rombauts S."/>
            <person name="Wilhelmsson P.K.I."/>
            <person name="Janitza P."/>
            <person name="Kern R."/>
            <person name="Heyl A."/>
            <person name="Rumpler F."/>
            <person name="Villalobos L.I.A.C."/>
            <person name="Clay J.M."/>
            <person name="Skokan R."/>
            <person name="Toyoda A."/>
            <person name="Suzuki Y."/>
            <person name="Kagoshima H."/>
            <person name="Schijlen E."/>
            <person name="Tajeshwar N."/>
            <person name="Catarino B."/>
            <person name="Hetherington A.J."/>
            <person name="Saltykova A."/>
            <person name="Bonnot C."/>
            <person name="Breuninger H."/>
            <person name="Symeonidi A."/>
            <person name="Radhakrishnan G.V."/>
            <person name="Van Nieuwerburgh F."/>
            <person name="Deforce D."/>
            <person name="Chang C."/>
            <person name="Karol K.G."/>
            <person name="Hedrich R."/>
            <person name="Ulvskov P."/>
            <person name="Glockner G."/>
            <person name="Delwiche C.F."/>
            <person name="Petrasek J."/>
            <person name="Van de Peer Y."/>
            <person name="Friml J."/>
            <person name="Beilby M."/>
            <person name="Dolan L."/>
            <person name="Kohara Y."/>
            <person name="Sugano S."/>
            <person name="Fujiyama A."/>
            <person name="Delaux P.-M."/>
            <person name="Quint M."/>
            <person name="TheiBen G."/>
            <person name="Hagemann M."/>
            <person name="Harholt J."/>
            <person name="Dunand C."/>
            <person name="Zachgo S."/>
            <person name="Langdale J."/>
            <person name="Maumus F."/>
            <person name="Straeten D.V.D."/>
            <person name="Gould S.B."/>
            <person name="Rensing S.A."/>
        </authorList>
    </citation>
    <scope>NUCLEOTIDE SEQUENCE [LARGE SCALE GENOMIC DNA]</scope>
    <source>
        <strain evidence="3 4">S276</strain>
    </source>
</reference>
<dbReference type="Gene3D" id="1.10.10.1770">
    <property type="entry name" value="Gun4-like"/>
    <property type="match status" value="1"/>
</dbReference>
<dbReference type="EMBL" id="BFEA01000154">
    <property type="protein sequence ID" value="GBG71873.1"/>
    <property type="molecule type" value="Genomic_DNA"/>
</dbReference>